<dbReference type="STRING" id="1409788.NC99_12500"/>
<feature type="transmembrane region" description="Helical" evidence="1">
    <location>
        <begin position="130"/>
        <end position="152"/>
    </location>
</feature>
<feature type="transmembrane region" description="Helical" evidence="1">
    <location>
        <begin position="6"/>
        <end position="25"/>
    </location>
</feature>
<evidence type="ECO:0000256" key="1">
    <source>
        <dbReference type="SAM" id="Phobius"/>
    </source>
</evidence>
<dbReference type="AlphaFoldDB" id="A0A0L8VBT9"/>
<feature type="transmembrane region" description="Helical" evidence="1">
    <location>
        <begin position="257"/>
        <end position="278"/>
    </location>
</feature>
<protein>
    <recommendedName>
        <fullName evidence="4">DUF819 family protein</fullName>
    </recommendedName>
</protein>
<evidence type="ECO:0008006" key="4">
    <source>
        <dbReference type="Google" id="ProtNLM"/>
    </source>
</evidence>
<evidence type="ECO:0000313" key="2">
    <source>
        <dbReference type="EMBL" id="KOH45926.1"/>
    </source>
</evidence>
<dbReference type="Proteomes" id="UP000036958">
    <property type="component" value="Unassembled WGS sequence"/>
</dbReference>
<dbReference type="Pfam" id="PF05684">
    <property type="entry name" value="DUF819"/>
    <property type="match status" value="1"/>
</dbReference>
<keyword evidence="1" id="KW-0472">Membrane</keyword>
<dbReference type="InterPro" id="IPR008537">
    <property type="entry name" value="DUF819"/>
</dbReference>
<keyword evidence="1" id="KW-1133">Transmembrane helix</keyword>
<feature type="transmembrane region" description="Helical" evidence="1">
    <location>
        <begin position="199"/>
        <end position="221"/>
    </location>
</feature>
<dbReference type="PANTHER" id="PTHR34289:SF8">
    <property type="entry name" value="DUF819 DOMAIN-CONTAINING PROTEIN"/>
    <property type="match status" value="1"/>
</dbReference>
<sequence>MPPTMIPGIVLITFYFALPVFLIYLTHISSFLSKIGAVVLAYIIGMLMGNIGLFPKQSAAFRDILASKTSLPTEEATALFNQGLISENDLLANHIASLQDLIIMLVIPIAIPLLLFSLDIRRWIKLASQALFSLLLAMVSLLIVIFAGYFLFENHIPETWKISGMLVGIYTGGTPNLAAISTALDVKPNIFILTHTYDLMLGAICLAFLMTVAQQLFNSFLPTFGKTPKLAFAKMSVKVNEMDNYRGMLSRQGAPRLLKAFGLSVLIFAVSGGISLLVPPSAQMVTVILSITTLGLAFSTVKSINRLEKTFQLGMYFIIVFSLVIASMSDLRSMFQIEFLNLFLYVVLAVFGSMAIHVLLSWIFKVDSDTTIITITALTFSPPFVPVVAGALKNKDLIISGLTVGILGYAFGNYVGVAIAFFLKSL</sequence>
<feature type="transmembrane region" description="Helical" evidence="1">
    <location>
        <begin position="398"/>
        <end position="423"/>
    </location>
</feature>
<feature type="transmembrane region" description="Helical" evidence="1">
    <location>
        <begin position="101"/>
        <end position="118"/>
    </location>
</feature>
<name>A0A0L8VBT9_9BACT</name>
<feature type="transmembrane region" description="Helical" evidence="1">
    <location>
        <begin position="284"/>
        <end position="301"/>
    </location>
</feature>
<dbReference type="OrthoDB" id="653763at2"/>
<reference evidence="3" key="1">
    <citation type="submission" date="2015-07" db="EMBL/GenBank/DDBJ databases">
        <title>Genome sequencing of Sunxiuqinia dokdonensis strain SK.</title>
        <authorList>
            <person name="Ahn S."/>
            <person name="Kim B.-C."/>
        </authorList>
    </citation>
    <scope>NUCLEOTIDE SEQUENCE [LARGE SCALE GENOMIC DNA]</scope>
    <source>
        <strain evidence="3">SK</strain>
    </source>
</reference>
<evidence type="ECO:0000313" key="3">
    <source>
        <dbReference type="Proteomes" id="UP000036958"/>
    </source>
</evidence>
<organism evidence="2 3">
    <name type="scientific">Sunxiuqinia dokdonensis</name>
    <dbReference type="NCBI Taxonomy" id="1409788"/>
    <lineage>
        <taxon>Bacteria</taxon>
        <taxon>Pseudomonadati</taxon>
        <taxon>Bacteroidota</taxon>
        <taxon>Bacteroidia</taxon>
        <taxon>Marinilabiliales</taxon>
        <taxon>Prolixibacteraceae</taxon>
        <taxon>Sunxiuqinia</taxon>
    </lineage>
</organism>
<feature type="transmembrane region" description="Helical" evidence="1">
    <location>
        <begin position="313"/>
        <end position="331"/>
    </location>
</feature>
<gene>
    <name evidence="2" type="ORF">NC99_12500</name>
</gene>
<accession>A0A0L8VBT9</accession>
<keyword evidence="1" id="KW-0812">Transmembrane</keyword>
<feature type="transmembrane region" description="Helical" evidence="1">
    <location>
        <begin position="343"/>
        <end position="364"/>
    </location>
</feature>
<feature type="transmembrane region" description="Helical" evidence="1">
    <location>
        <begin position="37"/>
        <end position="55"/>
    </location>
</feature>
<keyword evidence="3" id="KW-1185">Reference proteome</keyword>
<dbReference type="PANTHER" id="PTHR34289">
    <property type="entry name" value="PROTEIN, PUTATIVE (DUF819)-RELATED"/>
    <property type="match status" value="1"/>
</dbReference>
<dbReference type="EMBL" id="LGIA01000060">
    <property type="protein sequence ID" value="KOH45926.1"/>
    <property type="molecule type" value="Genomic_DNA"/>
</dbReference>
<proteinExistence type="predicted"/>
<feature type="transmembrane region" description="Helical" evidence="1">
    <location>
        <begin position="371"/>
        <end position="392"/>
    </location>
</feature>
<comment type="caution">
    <text evidence="2">The sequence shown here is derived from an EMBL/GenBank/DDBJ whole genome shotgun (WGS) entry which is preliminary data.</text>
</comment>